<dbReference type="InterPro" id="IPR014031">
    <property type="entry name" value="Ketoacyl_synth_C"/>
</dbReference>
<organism evidence="6 7">
    <name type="scientific">Litorilituus sediminis</name>
    <dbReference type="NCBI Taxonomy" id="718192"/>
    <lineage>
        <taxon>Bacteria</taxon>
        <taxon>Pseudomonadati</taxon>
        <taxon>Pseudomonadota</taxon>
        <taxon>Gammaproteobacteria</taxon>
        <taxon>Alteromonadales</taxon>
        <taxon>Colwelliaceae</taxon>
        <taxon>Litorilituus</taxon>
    </lineage>
</organism>
<evidence type="ECO:0000313" key="6">
    <source>
        <dbReference type="EMBL" id="QBG37024.1"/>
    </source>
</evidence>
<feature type="domain" description="Ketosynthase family 3 (KS3)" evidence="5">
    <location>
        <begin position="44"/>
        <end position="396"/>
    </location>
</feature>
<sequence>MKQALYISDFGLVNALGNDNKTIKANLLAGSQAGLSRRSDLLLEGDITVAGVKSELPSLADKAKHLRSRNNQLALAALSQIKTQALALINQYGKSRIAIVMGTSTSGISDGESAMAELQQQGEFPGHYHYSQQEIYNTAEFIAQELGTCGVCFTISTACSSSAKAFKTAQELIDSDMADAAIVGGVDSICAMTINGFHALSSTSQGICQPSSANRDGINIGEAAAIAIVSKQPSRVKLLAVGESSDAHHMSAPHPEGEGAVAAMQSALAQAKFAATDVDYVNLHGTATPKNDAMEALAIDKVFGRQTPCSSTKGMHGHTLGAAGATEVGLCWLLLGGDDNQDNYHYAPHIWDQVVDDSMPVLNLTTLGQRKPSPIRSCLSNSFAFGGNNVSVLLGLS</sequence>
<name>A0A4P6P6C3_9GAMM</name>
<dbReference type="GO" id="GO:0004315">
    <property type="term" value="F:3-oxoacyl-[acyl-carrier-protein] synthase activity"/>
    <property type="evidence" value="ECO:0007669"/>
    <property type="project" value="InterPro"/>
</dbReference>
<keyword evidence="7" id="KW-1185">Reference proteome</keyword>
<keyword evidence="3 4" id="KW-0808">Transferase</keyword>
<dbReference type="SMART" id="SM00825">
    <property type="entry name" value="PKS_KS"/>
    <property type="match status" value="1"/>
</dbReference>
<evidence type="ECO:0000256" key="3">
    <source>
        <dbReference type="ARBA" id="ARBA00022679"/>
    </source>
</evidence>
<dbReference type="Proteomes" id="UP000290244">
    <property type="component" value="Chromosome"/>
</dbReference>
<gene>
    <name evidence="6" type="ORF">EMK97_15485</name>
</gene>
<proteinExistence type="inferred from homology"/>
<dbReference type="PROSITE" id="PS52004">
    <property type="entry name" value="KS3_2"/>
    <property type="match status" value="1"/>
</dbReference>
<evidence type="ECO:0000313" key="7">
    <source>
        <dbReference type="Proteomes" id="UP000290244"/>
    </source>
</evidence>
<dbReference type="Pfam" id="PF02801">
    <property type="entry name" value="Ketoacyl-synt_C"/>
    <property type="match status" value="1"/>
</dbReference>
<evidence type="ECO:0000256" key="1">
    <source>
        <dbReference type="ARBA" id="ARBA00005194"/>
    </source>
</evidence>
<dbReference type="InterPro" id="IPR000794">
    <property type="entry name" value="Beta-ketoacyl_synthase"/>
</dbReference>
<comment type="similarity">
    <text evidence="2 4">Belongs to the thiolase-like superfamily. Beta-ketoacyl-ACP synthases family.</text>
</comment>
<dbReference type="GO" id="GO:0006633">
    <property type="term" value="P:fatty acid biosynthetic process"/>
    <property type="evidence" value="ECO:0007669"/>
    <property type="project" value="UniProtKB-UniPathway"/>
</dbReference>
<dbReference type="CDD" id="cd00834">
    <property type="entry name" value="KAS_I_II"/>
    <property type="match status" value="1"/>
</dbReference>
<dbReference type="InterPro" id="IPR018201">
    <property type="entry name" value="Ketoacyl_synth_AS"/>
</dbReference>
<dbReference type="PANTHER" id="PTHR11712">
    <property type="entry name" value="POLYKETIDE SYNTHASE-RELATED"/>
    <property type="match status" value="1"/>
</dbReference>
<dbReference type="InterPro" id="IPR014030">
    <property type="entry name" value="Ketoacyl_synth_N"/>
</dbReference>
<evidence type="ECO:0000256" key="2">
    <source>
        <dbReference type="ARBA" id="ARBA00008467"/>
    </source>
</evidence>
<dbReference type="AlphaFoldDB" id="A0A4P6P6C3"/>
<dbReference type="PANTHER" id="PTHR11712:SF320">
    <property type="entry name" value="BETA-KETOACYL SYNTHASE"/>
    <property type="match status" value="1"/>
</dbReference>
<dbReference type="OrthoDB" id="9808669at2"/>
<dbReference type="InterPro" id="IPR016039">
    <property type="entry name" value="Thiolase-like"/>
</dbReference>
<dbReference type="RefSeq" id="WP_130603693.1">
    <property type="nucleotide sequence ID" value="NZ_CP034759.1"/>
</dbReference>
<evidence type="ECO:0000256" key="4">
    <source>
        <dbReference type="RuleBase" id="RU003694"/>
    </source>
</evidence>
<dbReference type="UniPathway" id="UPA00094"/>
<evidence type="ECO:0000259" key="5">
    <source>
        <dbReference type="PROSITE" id="PS52004"/>
    </source>
</evidence>
<dbReference type="InterPro" id="IPR020841">
    <property type="entry name" value="PKS_Beta-ketoAc_synthase_dom"/>
</dbReference>
<dbReference type="Pfam" id="PF00109">
    <property type="entry name" value="ketoacyl-synt"/>
    <property type="match status" value="1"/>
</dbReference>
<dbReference type="GO" id="GO:0005829">
    <property type="term" value="C:cytosol"/>
    <property type="evidence" value="ECO:0007669"/>
    <property type="project" value="TreeGrafter"/>
</dbReference>
<dbReference type="KEGG" id="lsd:EMK97_15485"/>
<dbReference type="Gene3D" id="3.40.47.10">
    <property type="match status" value="2"/>
</dbReference>
<dbReference type="NCBIfam" id="NF006618">
    <property type="entry name" value="PRK09185.1"/>
    <property type="match status" value="1"/>
</dbReference>
<accession>A0A4P6P6C3</accession>
<protein>
    <submittedName>
        <fullName evidence="6">Beta-ketoacyl-[acyl-carrier-protein] synthase family protein</fullName>
    </submittedName>
</protein>
<comment type="pathway">
    <text evidence="1">Lipid metabolism; fatty acid biosynthesis.</text>
</comment>
<dbReference type="PROSITE" id="PS00606">
    <property type="entry name" value="KS3_1"/>
    <property type="match status" value="1"/>
</dbReference>
<reference evidence="6 7" key="1">
    <citation type="submission" date="2018-12" db="EMBL/GenBank/DDBJ databases">
        <title>Complete genome of Litorilituus sediminis.</title>
        <authorList>
            <person name="Liu A."/>
            <person name="Rong J."/>
        </authorList>
    </citation>
    <scope>NUCLEOTIDE SEQUENCE [LARGE SCALE GENOMIC DNA]</scope>
    <source>
        <strain evidence="6 7">JCM 17549</strain>
    </source>
</reference>
<dbReference type="EMBL" id="CP034759">
    <property type="protein sequence ID" value="QBG37024.1"/>
    <property type="molecule type" value="Genomic_DNA"/>
</dbReference>
<dbReference type="SUPFAM" id="SSF53901">
    <property type="entry name" value="Thiolase-like"/>
    <property type="match status" value="2"/>
</dbReference>